<proteinExistence type="predicted"/>
<evidence type="ECO:0000313" key="2">
    <source>
        <dbReference type="Proteomes" id="UP001420932"/>
    </source>
</evidence>
<dbReference type="Proteomes" id="UP001420932">
    <property type="component" value="Unassembled WGS sequence"/>
</dbReference>
<sequence length="54" mass="6283">MEMERCYPCFCRLTINNLTYLDDSSLGPFIMIIHRKAATHIVEDFGTTSAWIQE</sequence>
<dbReference type="EMBL" id="JBBNAF010000001">
    <property type="protein sequence ID" value="KAK9170147.1"/>
    <property type="molecule type" value="Genomic_DNA"/>
</dbReference>
<reference evidence="1 2" key="1">
    <citation type="submission" date="2024-01" db="EMBL/GenBank/DDBJ databases">
        <title>Genome assemblies of Stephania.</title>
        <authorList>
            <person name="Yang L."/>
        </authorList>
    </citation>
    <scope>NUCLEOTIDE SEQUENCE [LARGE SCALE GENOMIC DNA]</scope>
    <source>
        <strain evidence="1">YNDBR</strain>
        <tissue evidence="1">Leaf</tissue>
    </source>
</reference>
<accession>A0AAP0LHA0</accession>
<organism evidence="1 2">
    <name type="scientific">Stephania yunnanensis</name>
    <dbReference type="NCBI Taxonomy" id="152371"/>
    <lineage>
        <taxon>Eukaryota</taxon>
        <taxon>Viridiplantae</taxon>
        <taxon>Streptophyta</taxon>
        <taxon>Embryophyta</taxon>
        <taxon>Tracheophyta</taxon>
        <taxon>Spermatophyta</taxon>
        <taxon>Magnoliopsida</taxon>
        <taxon>Ranunculales</taxon>
        <taxon>Menispermaceae</taxon>
        <taxon>Menispermoideae</taxon>
        <taxon>Cissampelideae</taxon>
        <taxon>Stephania</taxon>
    </lineage>
</organism>
<keyword evidence="2" id="KW-1185">Reference proteome</keyword>
<evidence type="ECO:0000313" key="1">
    <source>
        <dbReference type="EMBL" id="KAK9170147.1"/>
    </source>
</evidence>
<gene>
    <name evidence="1" type="ORF">Syun_002287</name>
</gene>
<dbReference type="AlphaFoldDB" id="A0AAP0LHA0"/>
<comment type="caution">
    <text evidence="1">The sequence shown here is derived from an EMBL/GenBank/DDBJ whole genome shotgun (WGS) entry which is preliminary data.</text>
</comment>
<protein>
    <submittedName>
        <fullName evidence="1">Uncharacterized protein</fullName>
    </submittedName>
</protein>
<name>A0AAP0LHA0_9MAGN</name>